<dbReference type="Pfam" id="PF02909">
    <property type="entry name" value="TetR_C_1"/>
    <property type="match status" value="1"/>
</dbReference>
<evidence type="ECO:0000313" key="8">
    <source>
        <dbReference type="Proteomes" id="UP000237846"/>
    </source>
</evidence>
<evidence type="ECO:0000256" key="4">
    <source>
        <dbReference type="SAM" id="MobiDB-lite"/>
    </source>
</evidence>
<protein>
    <submittedName>
        <fullName evidence="7">TetR family transcriptional regulator</fullName>
    </submittedName>
</protein>
<dbReference type="PANTHER" id="PTHR30055:SF151">
    <property type="entry name" value="TRANSCRIPTIONAL REGULATORY PROTEIN"/>
    <property type="match status" value="1"/>
</dbReference>
<keyword evidence="3" id="KW-0804">Transcription</keyword>
<evidence type="ECO:0000256" key="3">
    <source>
        <dbReference type="ARBA" id="ARBA00023163"/>
    </source>
</evidence>
<accession>A0A2T0Q4M2</accession>
<gene>
    <name evidence="7" type="ORF">CLV72_104345</name>
</gene>
<dbReference type="SUPFAM" id="SSF46689">
    <property type="entry name" value="Homeodomain-like"/>
    <property type="match status" value="1"/>
</dbReference>
<name>A0A2T0Q4M2_9ACTN</name>
<dbReference type="SUPFAM" id="SSF48498">
    <property type="entry name" value="Tetracyclin repressor-like, C-terminal domain"/>
    <property type="match status" value="1"/>
</dbReference>
<organism evidence="7 8">
    <name type="scientific">Allonocardiopsis opalescens</name>
    <dbReference type="NCBI Taxonomy" id="1144618"/>
    <lineage>
        <taxon>Bacteria</taxon>
        <taxon>Bacillati</taxon>
        <taxon>Actinomycetota</taxon>
        <taxon>Actinomycetes</taxon>
        <taxon>Streptosporangiales</taxon>
        <taxon>Allonocardiopsis</taxon>
    </lineage>
</organism>
<feature type="domain" description="Tetracycline repressor TetR C-terminal" evidence="6">
    <location>
        <begin position="79"/>
        <end position="206"/>
    </location>
</feature>
<dbReference type="OrthoDB" id="329481at2"/>
<evidence type="ECO:0000259" key="6">
    <source>
        <dbReference type="Pfam" id="PF02909"/>
    </source>
</evidence>
<dbReference type="InterPro" id="IPR001647">
    <property type="entry name" value="HTH_TetR"/>
</dbReference>
<dbReference type="Proteomes" id="UP000237846">
    <property type="component" value="Unassembled WGS sequence"/>
</dbReference>
<feature type="region of interest" description="Disordered" evidence="4">
    <location>
        <begin position="152"/>
        <end position="177"/>
    </location>
</feature>
<dbReference type="PANTHER" id="PTHR30055">
    <property type="entry name" value="HTH-TYPE TRANSCRIPTIONAL REGULATOR RUTR"/>
    <property type="match status" value="1"/>
</dbReference>
<dbReference type="GO" id="GO:0045892">
    <property type="term" value="P:negative regulation of DNA-templated transcription"/>
    <property type="evidence" value="ECO:0007669"/>
    <property type="project" value="InterPro"/>
</dbReference>
<dbReference type="AlphaFoldDB" id="A0A2T0Q4M2"/>
<dbReference type="InterPro" id="IPR050109">
    <property type="entry name" value="HTH-type_TetR-like_transc_reg"/>
</dbReference>
<evidence type="ECO:0000256" key="1">
    <source>
        <dbReference type="ARBA" id="ARBA00023015"/>
    </source>
</evidence>
<dbReference type="Gene3D" id="1.10.10.60">
    <property type="entry name" value="Homeodomain-like"/>
    <property type="match status" value="1"/>
</dbReference>
<evidence type="ECO:0000256" key="2">
    <source>
        <dbReference type="ARBA" id="ARBA00023125"/>
    </source>
</evidence>
<dbReference type="Gene3D" id="1.10.357.10">
    <property type="entry name" value="Tetracycline Repressor, domain 2"/>
    <property type="match status" value="1"/>
</dbReference>
<reference evidence="7 8" key="1">
    <citation type="submission" date="2018-03" db="EMBL/GenBank/DDBJ databases">
        <title>Genomic Encyclopedia of Archaeal and Bacterial Type Strains, Phase II (KMG-II): from individual species to whole genera.</title>
        <authorList>
            <person name="Goeker M."/>
        </authorList>
    </citation>
    <scope>NUCLEOTIDE SEQUENCE [LARGE SCALE GENOMIC DNA]</scope>
    <source>
        <strain evidence="7 8">DSM 45601</strain>
    </source>
</reference>
<dbReference type="EMBL" id="PVZC01000004">
    <property type="protein sequence ID" value="PRX98765.1"/>
    <property type="molecule type" value="Genomic_DNA"/>
</dbReference>
<feature type="domain" description="HTH tetR-type" evidence="5">
    <location>
        <begin position="13"/>
        <end position="60"/>
    </location>
</feature>
<dbReference type="InterPro" id="IPR004111">
    <property type="entry name" value="Repressor_TetR_C"/>
</dbReference>
<dbReference type="GO" id="GO:0000976">
    <property type="term" value="F:transcription cis-regulatory region binding"/>
    <property type="evidence" value="ECO:0007669"/>
    <property type="project" value="TreeGrafter"/>
</dbReference>
<dbReference type="InterPro" id="IPR036271">
    <property type="entry name" value="Tet_transcr_reg_TetR-rel_C_sf"/>
</dbReference>
<evidence type="ECO:0000313" key="7">
    <source>
        <dbReference type="EMBL" id="PRX98765.1"/>
    </source>
</evidence>
<keyword evidence="8" id="KW-1185">Reference proteome</keyword>
<dbReference type="RefSeq" id="WP_106246212.1">
    <property type="nucleotide sequence ID" value="NZ_PVZC01000004.1"/>
</dbReference>
<dbReference type="GO" id="GO:0003700">
    <property type="term" value="F:DNA-binding transcription factor activity"/>
    <property type="evidence" value="ECO:0007669"/>
    <property type="project" value="TreeGrafter"/>
</dbReference>
<comment type="caution">
    <text evidence="7">The sequence shown here is derived from an EMBL/GenBank/DDBJ whole genome shotgun (WGS) entry which is preliminary data.</text>
</comment>
<keyword evidence="2" id="KW-0238">DNA-binding</keyword>
<dbReference type="Pfam" id="PF00440">
    <property type="entry name" value="TetR_N"/>
    <property type="match status" value="1"/>
</dbReference>
<sequence length="209" mass="22592">MSRNNAGLSHARIVEDALRIVNGQGLRRLTMRRLGDALQVEAMAIYHHFPRGKEQLLDALVHHVMDVPAAADPAAPPDTRLRHWAAGYRDRLLEHSGVLPLLINRGYENPAVLDALYAALTELGLRGAAVVDAARTLDAYVLGAVVNEVRDTASRPEPDAAGEQAPAPPVDPRRHPHLAALAAHRRTRDAADRFAVGLELVLAGVQQPG</sequence>
<proteinExistence type="predicted"/>
<keyword evidence="1" id="KW-0805">Transcription regulation</keyword>
<evidence type="ECO:0000259" key="5">
    <source>
        <dbReference type="Pfam" id="PF00440"/>
    </source>
</evidence>
<dbReference type="InterPro" id="IPR009057">
    <property type="entry name" value="Homeodomain-like_sf"/>
</dbReference>